<sequence>MKKILPCTGTGASLVSYLFLFSNTLAAQVNFTSSNLPIVVIDTKDGQGIPDEPKIPATMKIIYRGPGLRNARTDTQYDYNGAIGIEVRGANSQAAPKKSFGFETQEADGSEKDVSLMGMPAEHDWILYASAYDNSFITNVLGYKLSNQIGRYASRSQYVEVVLNGSYHGLYVLGENVKRGKDRIPISSLKEDDVSGDKLTGGYILKVDAPDGNHRWGSAFGAECRNDGRAIFEIHYPKTKNLQIVQRDYIQNYVTQFENLLHAKNFNPQTGYASMADVPSFADYFLMTELSKNSDGYTKSTYFYKDRDSKGGKLNMGPMWDLDLAYGRGFCDGNVPEGWAFEMNLGCTPSDQIMPFWWSYLMQDTLFVQTSQRRWTNIRQGAFATARVMSMIDSLQNIFQEAHARNAIRWNMGQNLNAEIQDRKNFITARFNWMDQNISGLGYYIKPYNATELCPGNAVVLQGNSSFNVIHFWKQSNGSIVWQGKEFSPSTAGYYMLEFSHASGSRMCTYTFTKTLSPRNDGVNTSRQSGPWEEDNTWSCGKPPVPLQKAYIISPHVVRLNSTAAASQIDVAKESRLIFLPNARFNAP</sequence>
<evidence type="ECO:0000313" key="3">
    <source>
        <dbReference type="Proteomes" id="UP000239590"/>
    </source>
</evidence>
<proteinExistence type="predicted"/>
<name>A0A2S7ILK7_9BACT</name>
<protein>
    <submittedName>
        <fullName evidence="2">Spore coat protein CotH</fullName>
    </submittedName>
</protein>
<dbReference type="OrthoDB" id="9803752at2"/>
<dbReference type="InterPro" id="IPR014867">
    <property type="entry name" value="Spore_coat_CotH_CotH2/3/7"/>
</dbReference>
<dbReference type="EMBL" id="PTRA01000001">
    <property type="protein sequence ID" value="PQA58565.1"/>
    <property type="molecule type" value="Genomic_DNA"/>
</dbReference>
<evidence type="ECO:0000256" key="1">
    <source>
        <dbReference type="SAM" id="SignalP"/>
    </source>
</evidence>
<dbReference type="PANTHER" id="PTHR40050:SF1">
    <property type="entry name" value="INNER SPORE COAT PROTEIN H"/>
    <property type="match status" value="1"/>
</dbReference>
<gene>
    <name evidence="2" type="ORF">C5O19_02540</name>
</gene>
<organism evidence="2 3">
    <name type="scientific">Siphonobacter curvatus</name>
    <dbReference type="NCBI Taxonomy" id="2094562"/>
    <lineage>
        <taxon>Bacteria</taxon>
        <taxon>Pseudomonadati</taxon>
        <taxon>Bacteroidota</taxon>
        <taxon>Cytophagia</taxon>
        <taxon>Cytophagales</taxon>
        <taxon>Cytophagaceae</taxon>
        <taxon>Siphonobacter</taxon>
    </lineage>
</organism>
<reference evidence="3" key="1">
    <citation type="submission" date="2018-02" db="EMBL/GenBank/DDBJ databases">
        <title>Genome sequencing of Solimonas sp. HR-BB.</title>
        <authorList>
            <person name="Lee Y."/>
            <person name="Jeon C.O."/>
        </authorList>
    </citation>
    <scope>NUCLEOTIDE SEQUENCE [LARGE SCALE GENOMIC DNA]</scope>
    <source>
        <strain evidence="3">HR-U</strain>
    </source>
</reference>
<feature type="chain" id="PRO_5015474057" evidence="1">
    <location>
        <begin position="28"/>
        <end position="588"/>
    </location>
</feature>
<keyword evidence="2" id="KW-0946">Virion</keyword>
<accession>A0A2S7ILK7</accession>
<feature type="signal peptide" evidence="1">
    <location>
        <begin position="1"/>
        <end position="27"/>
    </location>
</feature>
<comment type="caution">
    <text evidence="2">The sequence shown here is derived from an EMBL/GenBank/DDBJ whole genome shotgun (WGS) entry which is preliminary data.</text>
</comment>
<dbReference type="RefSeq" id="WP_104709774.1">
    <property type="nucleotide sequence ID" value="NZ_PTRA01000001.1"/>
</dbReference>
<dbReference type="Proteomes" id="UP000239590">
    <property type="component" value="Unassembled WGS sequence"/>
</dbReference>
<dbReference type="Pfam" id="PF08757">
    <property type="entry name" value="CotH"/>
    <property type="match status" value="1"/>
</dbReference>
<evidence type="ECO:0000313" key="2">
    <source>
        <dbReference type="EMBL" id="PQA58565.1"/>
    </source>
</evidence>
<dbReference type="PANTHER" id="PTHR40050">
    <property type="entry name" value="INNER SPORE COAT PROTEIN H"/>
    <property type="match status" value="1"/>
</dbReference>
<keyword evidence="2" id="KW-0167">Capsid protein</keyword>
<dbReference type="AlphaFoldDB" id="A0A2S7ILK7"/>
<keyword evidence="3" id="KW-1185">Reference proteome</keyword>
<keyword evidence="1" id="KW-0732">Signal</keyword>